<name>A0A7U9TL60_9MOLU</name>
<sequence>MTKKTDQVKIEEYNRLSSMLENVQDFQKKHPTVTYIEFDYYVVHDMILFSIDPDFDFEKLDSMIHHVKRSTPAIKRIFNKPIIILKDSEEVLPVENARVINQNTLLHLANHGQYVSNITRRGVKPRKLLTRIYEDEYGIYENVIFCNYIDDILLMIRKNRRTLNNLLYASNSMKFNLLEKGNHVNYFLALGKLHTGYIRDFNQYFNLSKEMLHQLSLISKAINPRLGKPIYKKNKNRNKKLTLKKTNIFLMQKDYRMVYKTYKLLLSNQYKLEDKKEEVDFDLMINNYLTYVRILTVFATGHFNFEVDPLHKINMSSLDISFEFKDWKLDIFNNNKKEILMYFTKDKSYRIMLTTNVYNSKTLNNYKKIYDLNEVVVLNPFDENYLERHDVYINMQDIDSFRRIQQIILKGMIYSDTLREVCPFCGGKLHKDKYKDFYQCNTCMTEIHEGKCEETKKTFFYTDNSQLKTHSIHKVDFKDEDYWYYQKQVESLMYFRNITKINHKGEIICPHCHKTYEK</sequence>
<accession>A0A7U9TL60</accession>
<proteinExistence type="predicted"/>
<organism evidence="1 2">
    <name type="scientific">Mariniplasma anaerobium</name>
    <dbReference type="NCBI Taxonomy" id="2735436"/>
    <lineage>
        <taxon>Bacteria</taxon>
        <taxon>Bacillati</taxon>
        <taxon>Mycoplasmatota</taxon>
        <taxon>Mollicutes</taxon>
        <taxon>Acholeplasmatales</taxon>
        <taxon>Acholeplasmataceae</taxon>
        <taxon>Mariniplasma</taxon>
    </lineage>
</organism>
<dbReference type="Proteomes" id="UP000620133">
    <property type="component" value="Chromosome"/>
</dbReference>
<evidence type="ECO:0000313" key="2">
    <source>
        <dbReference type="Proteomes" id="UP000620133"/>
    </source>
</evidence>
<reference evidence="1" key="1">
    <citation type="submission" date="2021-01" db="EMBL/GenBank/DDBJ databases">
        <title>Draft genome sequence of Acholeplasmataceae bacterium strain Mahy22.</title>
        <authorList>
            <person name="Watanabe M."/>
            <person name="Kojima H."/>
            <person name="Fukui M."/>
        </authorList>
    </citation>
    <scope>NUCLEOTIDE SEQUENCE</scope>
    <source>
        <strain evidence="1">Mahy22</strain>
    </source>
</reference>
<dbReference type="KEGG" id="manr:MPAN_010480"/>
<dbReference type="EMBL" id="AP024412">
    <property type="protein sequence ID" value="BCR36155.1"/>
    <property type="molecule type" value="Genomic_DNA"/>
</dbReference>
<dbReference type="AlphaFoldDB" id="A0A7U9TL60"/>
<gene>
    <name evidence="1" type="ORF">MPAN_010480</name>
</gene>
<protein>
    <submittedName>
        <fullName evidence="1">Uncharacterized protein</fullName>
    </submittedName>
</protein>
<keyword evidence="2" id="KW-1185">Reference proteome</keyword>
<evidence type="ECO:0000313" key="1">
    <source>
        <dbReference type="EMBL" id="BCR36155.1"/>
    </source>
</evidence>